<proteinExistence type="predicted"/>
<keyword evidence="2" id="KW-1185">Reference proteome</keyword>
<dbReference type="EMBL" id="BBMZ01000023">
    <property type="protein sequence ID" value="GAL59858.1"/>
    <property type="molecule type" value="Genomic_DNA"/>
</dbReference>
<dbReference type="eggNOG" id="ENOG50337MW">
    <property type="taxonomic scope" value="Bacteria"/>
</dbReference>
<dbReference type="Proteomes" id="UP000029462">
    <property type="component" value="Unassembled WGS sequence"/>
</dbReference>
<protein>
    <recommendedName>
        <fullName evidence="3">Lipoprotein</fullName>
    </recommendedName>
</protein>
<evidence type="ECO:0008006" key="3">
    <source>
        <dbReference type="Google" id="ProtNLM"/>
    </source>
</evidence>
<gene>
    <name evidence="1" type="ORF">EV102420_23_00810</name>
</gene>
<dbReference type="AlphaFoldDB" id="A0A090V6T7"/>
<organism evidence="1 2">
    <name type="scientific">Pseudescherichia vulneris NBRC 102420</name>
    <dbReference type="NCBI Taxonomy" id="1115515"/>
    <lineage>
        <taxon>Bacteria</taxon>
        <taxon>Pseudomonadati</taxon>
        <taxon>Pseudomonadota</taxon>
        <taxon>Gammaproteobacteria</taxon>
        <taxon>Enterobacterales</taxon>
        <taxon>Enterobacteriaceae</taxon>
        <taxon>Pseudescherichia</taxon>
    </lineage>
</organism>
<accession>A0A090V6T7</accession>
<evidence type="ECO:0000313" key="2">
    <source>
        <dbReference type="Proteomes" id="UP000029462"/>
    </source>
</evidence>
<dbReference type="PROSITE" id="PS51257">
    <property type="entry name" value="PROKAR_LIPOPROTEIN"/>
    <property type="match status" value="1"/>
</dbReference>
<sequence length="197" mass="21956">MLKGTGRLALPAGVLFALVMLIGCTVSSPKLPETEKIVYFKAGDNVLLARGEKYTYSFSGASTRSLYDRWLVLKRDYGDAVRGMTVNFEANDDKVNAQYNTFIRIDRLKPGQKEILQRDYNAQPTANPQEWVVTFQASGYSGLSRNYIMDDGYVKLDPPITVSINDKTRGINPLWIPLIIPAFPFIMAYGCAKGPCV</sequence>
<dbReference type="OrthoDB" id="6630933at2"/>
<dbReference type="RefSeq" id="WP_131406025.1">
    <property type="nucleotide sequence ID" value="NZ_BBMZ01000023.1"/>
</dbReference>
<evidence type="ECO:0000313" key="1">
    <source>
        <dbReference type="EMBL" id="GAL59858.1"/>
    </source>
</evidence>
<name>A0A090V6T7_PSEVU</name>
<reference evidence="1 2" key="1">
    <citation type="submission" date="2014-09" db="EMBL/GenBank/DDBJ databases">
        <title>Whole genome shotgun sequence of Escherichia vulneris NBRC 102420.</title>
        <authorList>
            <person name="Yoshida Y."/>
            <person name="Hosoyama A."/>
            <person name="Tsuchikane K."/>
            <person name="Ohji S."/>
            <person name="Ichikawa N."/>
            <person name="Kimura A."/>
            <person name="Yamazoe A."/>
            <person name="Ezaki T."/>
            <person name="Fujita N."/>
        </authorList>
    </citation>
    <scope>NUCLEOTIDE SEQUENCE [LARGE SCALE GENOMIC DNA]</scope>
    <source>
        <strain evidence="1 2">NBRC 102420</strain>
    </source>
</reference>
<comment type="caution">
    <text evidence="1">The sequence shown here is derived from an EMBL/GenBank/DDBJ whole genome shotgun (WGS) entry which is preliminary data.</text>
</comment>
<dbReference type="STRING" id="1115515.EV102420_23_00810"/>